<name>A0A5R8KBL3_9BACT</name>
<protein>
    <submittedName>
        <fullName evidence="5">Organoarsenical effux MFS transporter ArsJ</fullName>
    </submittedName>
</protein>
<dbReference type="Proteomes" id="UP000306196">
    <property type="component" value="Unassembled WGS sequence"/>
</dbReference>
<accession>A0A5R8KBL3</accession>
<evidence type="ECO:0000256" key="4">
    <source>
        <dbReference type="SAM" id="Phobius"/>
    </source>
</evidence>
<feature type="transmembrane region" description="Helical" evidence="4">
    <location>
        <begin position="87"/>
        <end position="108"/>
    </location>
</feature>
<feature type="transmembrane region" description="Helical" evidence="4">
    <location>
        <begin position="51"/>
        <end position="75"/>
    </location>
</feature>
<keyword evidence="3 4" id="KW-0472">Membrane</keyword>
<feature type="transmembrane region" description="Helical" evidence="4">
    <location>
        <begin position="382"/>
        <end position="404"/>
    </location>
</feature>
<dbReference type="InterPro" id="IPR011701">
    <property type="entry name" value="MFS"/>
</dbReference>
<dbReference type="Gene3D" id="1.20.1250.20">
    <property type="entry name" value="MFS general substrate transporter like domains"/>
    <property type="match status" value="1"/>
</dbReference>
<dbReference type="NCBIfam" id="NF033734">
    <property type="entry name" value="MFS_ArsJ"/>
    <property type="match status" value="1"/>
</dbReference>
<dbReference type="RefSeq" id="WP_138087480.1">
    <property type="nucleotide sequence ID" value="NZ_VAUV01000012.1"/>
</dbReference>
<keyword evidence="1 4" id="KW-0812">Transmembrane</keyword>
<dbReference type="Pfam" id="PF07690">
    <property type="entry name" value="MFS_1"/>
    <property type="match status" value="1"/>
</dbReference>
<feature type="transmembrane region" description="Helical" evidence="4">
    <location>
        <begin position="12"/>
        <end position="39"/>
    </location>
</feature>
<evidence type="ECO:0000256" key="1">
    <source>
        <dbReference type="ARBA" id="ARBA00022692"/>
    </source>
</evidence>
<feature type="transmembrane region" description="Helical" evidence="4">
    <location>
        <begin position="231"/>
        <end position="250"/>
    </location>
</feature>
<evidence type="ECO:0000256" key="3">
    <source>
        <dbReference type="ARBA" id="ARBA00023136"/>
    </source>
</evidence>
<feature type="transmembrane region" description="Helical" evidence="4">
    <location>
        <begin position="256"/>
        <end position="274"/>
    </location>
</feature>
<dbReference type="PANTHER" id="PTHR23547">
    <property type="entry name" value="MAJOR FACILITATOR SUPERFAMILY DOMAIN, GENERAL SUBSTRATE TRANSPORTER"/>
    <property type="match status" value="1"/>
</dbReference>
<dbReference type="InterPro" id="IPR047769">
    <property type="entry name" value="MFS_ArsJ"/>
</dbReference>
<keyword evidence="2 4" id="KW-1133">Transmembrane helix</keyword>
<feature type="transmembrane region" description="Helical" evidence="4">
    <location>
        <begin position="312"/>
        <end position="337"/>
    </location>
</feature>
<dbReference type="InterPro" id="IPR036259">
    <property type="entry name" value="MFS_trans_sf"/>
</dbReference>
<feature type="transmembrane region" description="Helical" evidence="4">
    <location>
        <begin position="286"/>
        <end position="306"/>
    </location>
</feature>
<dbReference type="OrthoDB" id="186809at2"/>
<dbReference type="GO" id="GO:0022857">
    <property type="term" value="F:transmembrane transporter activity"/>
    <property type="evidence" value="ECO:0007669"/>
    <property type="project" value="InterPro"/>
</dbReference>
<evidence type="ECO:0000313" key="5">
    <source>
        <dbReference type="EMBL" id="TLD69691.1"/>
    </source>
</evidence>
<evidence type="ECO:0000313" key="6">
    <source>
        <dbReference type="Proteomes" id="UP000306196"/>
    </source>
</evidence>
<dbReference type="SUPFAM" id="SSF103473">
    <property type="entry name" value="MFS general substrate transporter"/>
    <property type="match status" value="1"/>
</dbReference>
<evidence type="ECO:0000256" key="2">
    <source>
        <dbReference type="ARBA" id="ARBA00022989"/>
    </source>
</evidence>
<dbReference type="AlphaFoldDB" id="A0A5R8KBL3"/>
<dbReference type="EMBL" id="VAUV01000012">
    <property type="protein sequence ID" value="TLD69691.1"/>
    <property type="molecule type" value="Genomic_DNA"/>
</dbReference>
<feature type="transmembrane region" description="Helical" evidence="4">
    <location>
        <begin position="349"/>
        <end position="370"/>
    </location>
</feature>
<proteinExistence type="predicted"/>
<comment type="caution">
    <text evidence="5">The sequence shown here is derived from an EMBL/GenBank/DDBJ whole genome shotgun (WGS) entry which is preliminary data.</text>
</comment>
<reference evidence="5 6" key="1">
    <citation type="submission" date="2019-05" db="EMBL/GenBank/DDBJ databases">
        <title>Verrucobacter flavum gen. nov., sp. nov. a new member of the family Verrucomicrobiaceae.</title>
        <authorList>
            <person name="Szuroczki S."/>
            <person name="Abbaszade G."/>
            <person name="Szabo A."/>
            <person name="Felfoldi T."/>
            <person name="Schumann P."/>
            <person name="Boka K."/>
            <person name="Keki Z."/>
            <person name="Toumi M."/>
            <person name="Toth E."/>
        </authorList>
    </citation>
    <scope>NUCLEOTIDE SEQUENCE [LARGE SCALE GENOMIC DNA]</scope>
    <source>
        <strain evidence="5 6">MG-N-17</strain>
    </source>
</reference>
<gene>
    <name evidence="5" type="primary">arsJ</name>
    <name evidence="5" type="ORF">FEM03_16985</name>
</gene>
<dbReference type="PANTHER" id="PTHR23547:SF1">
    <property type="entry name" value="MAJOR FACILITATOR SUPERFAMILY MFS_1"/>
    <property type="match status" value="1"/>
</dbReference>
<feature type="transmembrane region" description="Helical" evidence="4">
    <location>
        <begin position="173"/>
        <end position="196"/>
    </location>
</feature>
<organism evidence="5 6">
    <name type="scientific">Phragmitibacter flavus</name>
    <dbReference type="NCBI Taxonomy" id="2576071"/>
    <lineage>
        <taxon>Bacteria</taxon>
        <taxon>Pseudomonadati</taxon>
        <taxon>Verrucomicrobiota</taxon>
        <taxon>Verrucomicrobiia</taxon>
        <taxon>Verrucomicrobiales</taxon>
        <taxon>Verrucomicrobiaceae</taxon>
        <taxon>Phragmitibacter</taxon>
    </lineage>
</organism>
<sequence>MKAGDLKNGQRNYAVVTLAYWADTLADGAIRMLVLFYFYQLGYSALQVASLFLFYEIFGVITNLCGGYLGARFGLKSTLFLGLGTQLVALGMLGFMPAAGLTVVYVMASQALSGIAKDLTKMSSKSAVKLVAGSSEGRLYKWVAVLTGSKNALKGVGFFLGAWMLSFFGVQTAVWTLVGVVSVAMVAAGVLVKGGLGVADKKARFRQLFSSRREVNVLAAARLFLFGARDVWFVVAVPVFLSSVLGWPFWKSGGFMAAWVIGYGMVQAAAPMLVGRGRVQPHGGTAVGLAFLLAVFPAGIALALWGGVVPGVAVVSGLILFGVVFALNSAVHSYLILAYADGDKVAMNVGFYYMANACGRLAGTVLSGWVYQMGVVRGESMGLVWCLAVSTGLVLAAGGLALGLPGVERKRMKEVHLS</sequence>
<keyword evidence="6" id="KW-1185">Reference proteome</keyword>